<dbReference type="GO" id="GO:0006094">
    <property type="term" value="P:gluconeogenesis"/>
    <property type="evidence" value="ECO:0007669"/>
    <property type="project" value="UniProtKB-KW"/>
</dbReference>
<evidence type="ECO:0000256" key="8">
    <source>
        <dbReference type="ARBA" id="ARBA00023004"/>
    </source>
</evidence>
<evidence type="ECO:0000256" key="9">
    <source>
        <dbReference type="ARBA" id="ARBA00023014"/>
    </source>
</evidence>
<evidence type="ECO:0000256" key="13">
    <source>
        <dbReference type="SAM" id="MobiDB-lite"/>
    </source>
</evidence>
<feature type="domain" description="Serine dehydratase-like alpha subunit" evidence="14">
    <location>
        <begin position="260"/>
        <end position="504"/>
    </location>
</feature>
<evidence type="ECO:0000256" key="2">
    <source>
        <dbReference type="ARBA" id="ARBA00004742"/>
    </source>
</evidence>
<dbReference type="GO" id="GO:0051539">
    <property type="term" value="F:4 iron, 4 sulfur cluster binding"/>
    <property type="evidence" value="ECO:0007669"/>
    <property type="project" value="UniProtKB-KW"/>
</dbReference>
<name>A0A553ZFJ7_9ACTN</name>
<comment type="similarity">
    <text evidence="3">Belongs to the iron-sulfur dependent L-serine dehydratase family.</text>
</comment>
<feature type="region of interest" description="Disordered" evidence="13">
    <location>
        <begin position="508"/>
        <end position="534"/>
    </location>
</feature>
<evidence type="ECO:0000256" key="10">
    <source>
        <dbReference type="ARBA" id="ARBA00023239"/>
    </source>
</evidence>
<reference evidence="15 16" key="1">
    <citation type="submission" date="2019-07" db="EMBL/GenBank/DDBJ databases">
        <title>Draft genome for Streptomyces benahoarensis MZ03-48.</title>
        <authorList>
            <person name="Gonzalez-Pimentel J.L."/>
        </authorList>
    </citation>
    <scope>NUCLEOTIDE SEQUENCE [LARGE SCALE GENOMIC DNA]</scope>
    <source>
        <strain evidence="15 16">MZ03-48</strain>
    </source>
</reference>
<comment type="catalytic activity">
    <reaction evidence="12">
        <text>L-serine = pyruvate + NH4(+)</text>
        <dbReference type="Rhea" id="RHEA:19169"/>
        <dbReference type="ChEBI" id="CHEBI:15361"/>
        <dbReference type="ChEBI" id="CHEBI:28938"/>
        <dbReference type="ChEBI" id="CHEBI:33384"/>
        <dbReference type="EC" id="4.3.1.17"/>
    </reaction>
</comment>
<keyword evidence="10 15" id="KW-0456">Lyase</keyword>
<organism evidence="15 16">
    <name type="scientific">Streptomyces benahoarensis</name>
    <dbReference type="NCBI Taxonomy" id="2595054"/>
    <lineage>
        <taxon>Bacteria</taxon>
        <taxon>Bacillati</taxon>
        <taxon>Actinomycetota</taxon>
        <taxon>Actinomycetes</taxon>
        <taxon>Kitasatosporales</taxon>
        <taxon>Streptomycetaceae</taxon>
        <taxon>Streptomyces</taxon>
    </lineage>
</organism>
<keyword evidence="16" id="KW-1185">Reference proteome</keyword>
<evidence type="ECO:0000313" key="15">
    <source>
        <dbReference type="EMBL" id="TSB40212.1"/>
    </source>
</evidence>
<evidence type="ECO:0000256" key="3">
    <source>
        <dbReference type="ARBA" id="ARBA00008636"/>
    </source>
</evidence>
<protein>
    <recommendedName>
        <fullName evidence="4">L-serine ammonia-lyase</fullName>
        <ecNumber evidence="4">4.3.1.17</ecNumber>
    </recommendedName>
    <alternativeName>
        <fullName evidence="11">L-serine deaminase</fullName>
    </alternativeName>
</protein>
<keyword evidence="9" id="KW-0411">Iron-sulfur</keyword>
<dbReference type="PANTHER" id="PTHR30182:SF1">
    <property type="entry name" value="L-SERINE DEHYDRATASE 1"/>
    <property type="match status" value="1"/>
</dbReference>
<evidence type="ECO:0000256" key="4">
    <source>
        <dbReference type="ARBA" id="ARBA00012093"/>
    </source>
</evidence>
<dbReference type="AlphaFoldDB" id="A0A553ZFJ7"/>
<dbReference type="InterPro" id="IPR029009">
    <property type="entry name" value="ASB_dom_sf"/>
</dbReference>
<evidence type="ECO:0000256" key="11">
    <source>
        <dbReference type="ARBA" id="ARBA00041766"/>
    </source>
</evidence>
<keyword evidence="7" id="KW-0479">Metal-binding</keyword>
<accession>A0A553ZFJ7</accession>
<evidence type="ECO:0000256" key="1">
    <source>
        <dbReference type="ARBA" id="ARBA00001966"/>
    </source>
</evidence>
<evidence type="ECO:0000256" key="12">
    <source>
        <dbReference type="ARBA" id="ARBA00049406"/>
    </source>
</evidence>
<dbReference type="OrthoDB" id="9805537at2"/>
<keyword evidence="5" id="KW-0312">Gluconeogenesis</keyword>
<gene>
    <name evidence="15" type="ORF">FNZ23_14480</name>
</gene>
<evidence type="ECO:0000259" key="14">
    <source>
        <dbReference type="Pfam" id="PF03313"/>
    </source>
</evidence>
<evidence type="ECO:0000313" key="16">
    <source>
        <dbReference type="Proteomes" id="UP000320888"/>
    </source>
</evidence>
<keyword evidence="8" id="KW-0408">Iron</keyword>
<dbReference type="GO" id="GO:0003941">
    <property type="term" value="F:L-serine ammonia-lyase activity"/>
    <property type="evidence" value="ECO:0007669"/>
    <property type="project" value="UniProtKB-EC"/>
</dbReference>
<dbReference type="PANTHER" id="PTHR30182">
    <property type="entry name" value="L-SERINE DEHYDRATASE"/>
    <property type="match status" value="1"/>
</dbReference>
<comment type="pathway">
    <text evidence="2">Carbohydrate biosynthesis; gluconeogenesis.</text>
</comment>
<sequence>MPQLSLLNSVIGPVMRGPSSSRSAGPYHIASTIRQLAAGPEESIEAIRFAFDPKGSFAAVYSSQGSDEGFAAGALGIPLADEAYRTALVTFKEGAAFGLEFAVEPITPNDHPNRVQVDVRVKESAGGVRTDRFQAVSTGGDMFCIDGLNGHRIDVTGESHVVVVETGEAASTLDALASLGADWSATSRARTGVVQVDLLQAPGADTLSRIARVPGVVRVRTTGPSQLCVLADAPEPPTAAELLQLDNDLASWALEFEAASLGLPAARVRELFEERLALMLASVEAGMDAPIEDDRMKYLAPSARRVRAAVLPGRLGTAFMQDAIAAALAVMEQDTNREVVVAAPTAGSAGIVPGTLYALSRAEVAEPDLVDALQVMALVGGVFAARGSFAAETGGCSVETGASAAMAAAGLAHAMGAPPTGAFGAASLCLMNTLGLVCDPAGGEVEIPCHARNVAGVGHAHSSAIAALAGFDAVLPFDHLMQATVEVGRMMHPDLRCTGRAGCAAHCPAPRHDGDRSSRTPLTLTRRPTAAGEP</sequence>
<evidence type="ECO:0000256" key="6">
    <source>
        <dbReference type="ARBA" id="ARBA00022485"/>
    </source>
</evidence>
<keyword evidence="6" id="KW-0004">4Fe-4S</keyword>
<dbReference type="EC" id="4.3.1.17" evidence="4"/>
<dbReference type="InterPro" id="IPR005130">
    <property type="entry name" value="Ser_deHydtase-like_asu"/>
</dbReference>
<evidence type="ECO:0000256" key="5">
    <source>
        <dbReference type="ARBA" id="ARBA00022432"/>
    </source>
</evidence>
<proteinExistence type="inferred from homology"/>
<comment type="caution">
    <text evidence="15">The sequence shown here is derived from an EMBL/GenBank/DDBJ whole genome shotgun (WGS) entry which is preliminary data.</text>
</comment>
<dbReference type="RefSeq" id="WP_143942906.1">
    <property type="nucleotide sequence ID" value="NZ_VKLS01000152.1"/>
</dbReference>
<dbReference type="Gene3D" id="3.30.1330.90">
    <property type="entry name" value="D-3-phosphoglycerate dehydrogenase, domain 3"/>
    <property type="match status" value="1"/>
</dbReference>
<dbReference type="Proteomes" id="UP000320888">
    <property type="component" value="Unassembled WGS sequence"/>
</dbReference>
<dbReference type="Pfam" id="PF03313">
    <property type="entry name" value="SDH_alpha"/>
    <property type="match status" value="1"/>
</dbReference>
<feature type="compositionally biased region" description="Low complexity" evidence="13">
    <location>
        <begin position="519"/>
        <end position="534"/>
    </location>
</feature>
<dbReference type="InterPro" id="IPR051318">
    <property type="entry name" value="Fe-S_L-Ser"/>
</dbReference>
<comment type="cofactor">
    <cofactor evidence="1">
        <name>[4Fe-4S] cluster</name>
        <dbReference type="ChEBI" id="CHEBI:49883"/>
    </cofactor>
</comment>
<evidence type="ECO:0000256" key="7">
    <source>
        <dbReference type="ARBA" id="ARBA00022723"/>
    </source>
</evidence>
<dbReference type="GO" id="GO:0046872">
    <property type="term" value="F:metal ion binding"/>
    <property type="evidence" value="ECO:0007669"/>
    <property type="project" value="UniProtKB-KW"/>
</dbReference>
<dbReference type="EMBL" id="VKLS01000152">
    <property type="protein sequence ID" value="TSB40212.1"/>
    <property type="molecule type" value="Genomic_DNA"/>
</dbReference>